<keyword evidence="12" id="KW-1185">Reference proteome</keyword>
<dbReference type="GO" id="GO:0007165">
    <property type="term" value="P:signal transduction"/>
    <property type="evidence" value="ECO:0007669"/>
    <property type="project" value="UniProtKB-KW"/>
</dbReference>
<dbReference type="PANTHER" id="PTHR21137:SF35">
    <property type="entry name" value="ODORANT RECEPTOR 19A-RELATED"/>
    <property type="match status" value="1"/>
</dbReference>
<keyword evidence="2" id="KW-1003">Cell membrane</keyword>
<evidence type="ECO:0000313" key="11">
    <source>
        <dbReference type="EMBL" id="VVC87830.1"/>
    </source>
</evidence>
<evidence type="ECO:0008006" key="13">
    <source>
        <dbReference type="Google" id="ProtNLM"/>
    </source>
</evidence>
<protein>
    <recommendedName>
        <fullName evidence="13">Odorant receptor</fullName>
    </recommendedName>
</protein>
<keyword evidence="4 10" id="KW-0812">Transmembrane</keyword>
<evidence type="ECO:0000256" key="10">
    <source>
        <dbReference type="SAM" id="Phobius"/>
    </source>
</evidence>
<dbReference type="GO" id="GO:0005886">
    <property type="term" value="C:plasma membrane"/>
    <property type="evidence" value="ECO:0007669"/>
    <property type="project" value="UniProtKB-SubCell"/>
</dbReference>
<accession>A0A5E4PR38</accession>
<keyword evidence="6 10" id="KW-1133">Transmembrane helix</keyword>
<sequence length="273" mass="32087">MDGTLQVFDRVLSFVGISIFAKGNWHSNGWMIIQIFNFFLGFLTFIFSSGVIMCISLAICLIHKKDFEKFVEEMAFRDPALSMPIVQFALKCDKQEGKIKELKTIVEDSHSQLFDMTRILLLTYVASVWFCVTLYISGPIYQMIVSVNESQRSLAFDMWFPWSLDNMADKFSVDIVKYYVHELCFILVVFMFCYLGQQVENQCEYLERVVLESWYIYDKKHIKHVLIFKMALDQRMPIYIFGTITLSLPTFTWFIKNGMSFFTLVMSVLERRN</sequence>
<dbReference type="GO" id="GO:0004984">
    <property type="term" value="F:olfactory receptor activity"/>
    <property type="evidence" value="ECO:0007669"/>
    <property type="project" value="InterPro"/>
</dbReference>
<reference evidence="11 12" key="1">
    <citation type="submission" date="2017-07" db="EMBL/GenBank/DDBJ databases">
        <authorList>
            <person name="Talla V."/>
            <person name="Backstrom N."/>
        </authorList>
    </citation>
    <scope>NUCLEOTIDE SEQUENCE [LARGE SCALE GENOMIC DNA]</scope>
</reference>
<evidence type="ECO:0000256" key="9">
    <source>
        <dbReference type="ARBA" id="ARBA00023224"/>
    </source>
</evidence>
<evidence type="ECO:0000256" key="5">
    <source>
        <dbReference type="ARBA" id="ARBA00022725"/>
    </source>
</evidence>
<name>A0A5E4PR38_9NEOP</name>
<keyword evidence="7 10" id="KW-0472">Membrane</keyword>
<keyword evidence="3" id="KW-0716">Sensory transduction</keyword>
<evidence type="ECO:0000256" key="6">
    <source>
        <dbReference type="ARBA" id="ARBA00022989"/>
    </source>
</evidence>
<evidence type="ECO:0000313" key="12">
    <source>
        <dbReference type="Proteomes" id="UP000324832"/>
    </source>
</evidence>
<dbReference type="PANTHER" id="PTHR21137">
    <property type="entry name" value="ODORANT RECEPTOR"/>
    <property type="match status" value="1"/>
</dbReference>
<dbReference type="EMBL" id="FZQP02000204">
    <property type="protein sequence ID" value="VVC87830.1"/>
    <property type="molecule type" value="Genomic_DNA"/>
</dbReference>
<evidence type="ECO:0000256" key="8">
    <source>
        <dbReference type="ARBA" id="ARBA00023170"/>
    </source>
</evidence>
<evidence type="ECO:0000256" key="1">
    <source>
        <dbReference type="ARBA" id="ARBA00004651"/>
    </source>
</evidence>
<gene>
    <name evidence="11" type="ORF">LSINAPIS_LOCUS1351</name>
</gene>
<evidence type="ECO:0000256" key="4">
    <source>
        <dbReference type="ARBA" id="ARBA00022692"/>
    </source>
</evidence>
<dbReference type="InterPro" id="IPR004117">
    <property type="entry name" value="7tm6_olfct_rcpt"/>
</dbReference>
<dbReference type="GO" id="GO:0005549">
    <property type="term" value="F:odorant binding"/>
    <property type="evidence" value="ECO:0007669"/>
    <property type="project" value="InterPro"/>
</dbReference>
<feature type="transmembrane region" description="Helical" evidence="10">
    <location>
        <begin position="35"/>
        <end position="62"/>
    </location>
</feature>
<keyword evidence="5" id="KW-0552">Olfaction</keyword>
<dbReference type="Pfam" id="PF02949">
    <property type="entry name" value="7tm_6"/>
    <property type="match status" value="1"/>
</dbReference>
<feature type="transmembrane region" description="Helical" evidence="10">
    <location>
        <begin position="236"/>
        <end position="255"/>
    </location>
</feature>
<feature type="transmembrane region" description="Helical" evidence="10">
    <location>
        <begin position="119"/>
        <end position="144"/>
    </location>
</feature>
<organism evidence="11 12">
    <name type="scientific">Leptidea sinapis</name>
    <dbReference type="NCBI Taxonomy" id="189913"/>
    <lineage>
        <taxon>Eukaryota</taxon>
        <taxon>Metazoa</taxon>
        <taxon>Ecdysozoa</taxon>
        <taxon>Arthropoda</taxon>
        <taxon>Hexapoda</taxon>
        <taxon>Insecta</taxon>
        <taxon>Pterygota</taxon>
        <taxon>Neoptera</taxon>
        <taxon>Endopterygota</taxon>
        <taxon>Lepidoptera</taxon>
        <taxon>Glossata</taxon>
        <taxon>Ditrysia</taxon>
        <taxon>Papilionoidea</taxon>
        <taxon>Pieridae</taxon>
        <taxon>Dismorphiinae</taxon>
        <taxon>Leptidea</taxon>
    </lineage>
</organism>
<evidence type="ECO:0000256" key="3">
    <source>
        <dbReference type="ARBA" id="ARBA00022606"/>
    </source>
</evidence>
<keyword evidence="8" id="KW-0675">Receptor</keyword>
<keyword evidence="9" id="KW-0807">Transducer</keyword>
<dbReference type="Proteomes" id="UP000324832">
    <property type="component" value="Unassembled WGS sequence"/>
</dbReference>
<proteinExistence type="predicted"/>
<feature type="transmembrane region" description="Helical" evidence="10">
    <location>
        <begin position="178"/>
        <end position="196"/>
    </location>
</feature>
<evidence type="ECO:0000256" key="7">
    <source>
        <dbReference type="ARBA" id="ARBA00023136"/>
    </source>
</evidence>
<comment type="subcellular location">
    <subcellularLocation>
        <location evidence="1">Cell membrane</location>
        <topology evidence="1">Multi-pass membrane protein</topology>
    </subcellularLocation>
</comment>
<dbReference type="AlphaFoldDB" id="A0A5E4PR38"/>
<evidence type="ECO:0000256" key="2">
    <source>
        <dbReference type="ARBA" id="ARBA00022475"/>
    </source>
</evidence>